<reference evidence="3" key="1">
    <citation type="submission" date="2023-08" db="EMBL/GenBank/DDBJ databases">
        <authorList>
            <person name="Chen Y."/>
            <person name="Shah S."/>
            <person name="Dougan E. K."/>
            <person name="Thang M."/>
            <person name="Chan C."/>
        </authorList>
    </citation>
    <scope>NUCLEOTIDE SEQUENCE</scope>
</reference>
<keyword evidence="2" id="KW-0472">Membrane</keyword>
<accession>A0AA36JI69</accession>
<evidence type="ECO:0000313" key="4">
    <source>
        <dbReference type="Proteomes" id="UP001178507"/>
    </source>
</evidence>
<protein>
    <submittedName>
        <fullName evidence="3">Uncharacterized protein</fullName>
    </submittedName>
</protein>
<evidence type="ECO:0000256" key="1">
    <source>
        <dbReference type="SAM" id="MobiDB-lite"/>
    </source>
</evidence>
<gene>
    <name evidence="3" type="ORF">EVOR1521_LOCUS27698</name>
</gene>
<dbReference type="EMBL" id="CAUJNA010003588">
    <property type="protein sequence ID" value="CAJ1405511.1"/>
    <property type="molecule type" value="Genomic_DNA"/>
</dbReference>
<keyword evidence="4" id="KW-1185">Reference proteome</keyword>
<sequence>MQTAGGPDFCTPTRRRPLRDEETPERLQHPRGKAETSMWEEWGVADYGEWDIVLKDLQGPTPVCLDESAAKGPWPIDAEYAAIGQGELAAHVTLQVRGNPFLRAFFMLALSMLSVPILAEVAWQLGPAPQVFE</sequence>
<keyword evidence="2" id="KW-0812">Transmembrane</keyword>
<dbReference type="AlphaFoldDB" id="A0AA36JI69"/>
<feature type="region of interest" description="Disordered" evidence="1">
    <location>
        <begin position="1"/>
        <end position="36"/>
    </location>
</feature>
<keyword evidence="2" id="KW-1133">Transmembrane helix</keyword>
<proteinExistence type="predicted"/>
<feature type="compositionally biased region" description="Basic and acidic residues" evidence="1">
    <location>
        <begin position="18"/>
        <end position="34"/>
    </location>
</feature>
<dbReference type="Proteomes" id="UP001178507">
    <property type="component" value="Unassembled WGS sequence"/>
</dbReference>
<evidence type="ECO:0000313" key="3">
    <source>
        <dbReference type="EMBL" id="CAJ1405511.1"/>
    </source>
</evidence>
<evidence type="ECO:0000256" key="2">
    <source>
        <dbReference type="SAM" id="Phobius"/>
    </source>
</evidence>
<organism evidence="3 4">
    <name type="scientific">Effrenium voratum</name>
    <dbReference type="NCBI Taxonomy" id="2562239"/>
    <lineage>
        <taxon>Eukaryota</taxon>
        <taxon>Sar</taxon>
        <taxon>Alveolata</taxon>
        <taxon>Dinophyceae</taxon>
        <taxon>Suessiales</taxon>
        <taxon>Symbiodiniaceae</taxon>
        <taxon>Effrenium</taxon>
    </lineage>
</organism>
<comment type="caution">
    <text evidence="3">The sequence shown here is derived from an EMBL/GenBank/DDBJ whole genome shotgun (WGS) entry which is preliminary data.</text>
</comment>
<feature type="transmembrane region" description="Helical" evidence="2">
    <location>
        <begin position="104"/>
        <end position="125"/>
    </location>
</feature>
<name>A0AA36JI69_9DINO</name>